<evidence type="ECO:0000313" key="3">
    <source>
        <dbReference type="Proteomes" id="UP000887116"/>
    </source>
</evidence>
<protein>
    <submittedName>
        <fullName evidence="2">Uncharacterized protein</fullName>
    </submittedName>
</protein>
<reference evidence="2" key="1">
    <citation type="submission" date="2020-07" db="EMBL/GenBank/DDBJ databases">
        <title>Multicomponent nature underlies the extraordinary mechanical properties of spider dragline silk.</title>
        <authorList>
            <person name="Kono N."/>
            <person name="Nakamura H."/>
            <person name="Mori M."/>
            <person name="Yoshida Y."/>
            <person name="Ohtoshi R."/>
            <person name="Malay A.D."/>
            <person name="Moran D.A.P."/>
            <person name="Tomita M."/>
            <person name="Numata K."/>
            <person name="Arakawa K."/>
        </authorList>
    </citation>
    <scope>NUCLEOTIDE SEQUENCE</scope>
</reference>
<dbReference type="EMBL" id="BMAO01024468">
    <property type="protein sequence ID" value="GFQ95550.1"/>
    <property type="molecule type" value="Genomic_DNA"/>
</dbReference>
<dbReference type="AlphaFoldDB" id="A0A8X6J7U4"/>
<keyword evidence="3" id="KW-1185">Reference proteome</keyword>
<dbReference type="Proteomes" id="UP000887116">
    <property type="component" value="Unassembled WGS sequence"/>
</dbReference>
<organism evidence="2 3">
    <name type="scientific">Trichonephila clavata</name>
    <name type="common">Joro spider</name>
    <name type="synonym">Nephila clavata</name>
    <dbReference type="NCBI Taxonomy" id="2740835"/>
    <lineage>
        <taxon>Eukaryota</taxon>
        <taxon>Metazoa</taxon>
        <taxon>Ecdysozoa</taxon>
        <taxon>Arthropoda</taxon>
        <taxon>Chelicerata</taxon>
        <taxon>Arachnida</taxon>
        <taxon>Araneae</taxon>
        <taxon>Araneomorphae</taxon>
        <taxon>Entelegynae</taxon>
        <taxon>Araneoidea</taxon>
        <taxon>Nephilidae</taxon>
        <taxon>Trichonephila</taxon>
    </lineage>
</organism>
<name>A0A8X6J7U4_TRICU</name>
<comment type="caution">
    <text evidence="2">The sequence shown here is derived from an EMBL/GenBank/DDBJ whole genome shotgun (WGS) entry which is preliminary data.</text>
</comment>
<evidence type="ECO:0000313" key="2">
    <source>
        <dbReference type="EMBL" id="GFQ95550.1"/>
    </source>
</evidence>
<proteinExistence type="predicted"/>
<sequence length="78" mass="8459">MNQIRQMSSTMLTIKPVTSPSNSKSVDSFTNFPSQAAKSLEKSCKGSSSPSGNFIRCENNDSDDLSVCGEYVCSLKRT</sequence>
<feature type="region of interest" description="Disordered" evidence="1">
    <location>
        <begin position="1"/>
        <end position="61"/>
    </location>
</feature>
<evidence type="ECO:0000256" key="1">
    <source>
        <dbReference type="SAM" id="MobiDB-lite"/>
    </source>
</evidence>
<accession>A0A8X6J7U4</accession>
<gene>
    <name evidence="2" type="ORF">TNCT_588821</name>
</gene>
<feature type="compositionally biased region" description="Polar residues" evidence="1">
    <location>
        <begin position="1"/>
        <end position="37"/>
    </location>
</feature>